<keyword evidence="8 10" id="KW-0503">Monooxygenase</keyword>
<evidence type="ECO:0000256" key="6">
    <source>
        <dbReference type="ARBA" id="ARBA00023002"/>
    </source>
</evidence>
<dbReference type="KEGG" id="mrr:Moror_10485"/>
<comment type="cofactor">
    <cofactor evidence="1 9">
        <name>heme</name>
        <dbReference type="ChEBI" id="CHEBI:30413"/>
    </cofactor>
</comment>
<dbReference type="GO" id="GO:0020037">
    <property type="term" value="F:heme binding"/>
    <property type="evidence" value="ECO:0007669"/>
    <property type="project" value="InterPro"/>
</dbReference>
<feature type="chain" id="PRO_5004711761" evidence="11">
    <location>
        <begin position="18"/>
        <end position="492"/>
    </location>
</feature>
<evidence type="ECO:0000256" key="3">
    <source>
        <dbReference type="ARBA" id="ARBA00010617"/>
    </source>
</evidence>
<evidence type="ECO:0000256" key="9">
    <source>
        <dbReference type="PIRSR" id="PIRSR602401-1"/>
    </source>
</evidence>
<comment type="pathway">
    <text evidence="2">Secondary metabolite biosynthesis.</text>
</comment>
<evidence type="ECO:0000256" key="1">
    <source>
        <dbReference type="ARBA" id="ARBA00001971"/>
    </source>
</evidence>
<proteinExistence type="inferred from homology"/>
<dbReference type="Proteomes" id="UP000017559">
    <property type="component" value="Unassembled WGS sequence"/>
</dbReference>
<dbReference type="Gene3D" id="1.10.630.10">
    <property type="entry name" value="Cytochrome P450"/>
    <property type="match status" value="1"/>
</dbReference>
<evidence type="ECO:0000256" key="10">
    <source>
        <dbReference type="RuleBase" id="RU000461"/>
    </source>
</evidence>
<dbReference type="InterPro" id="IPR001128">
    <property type="entry name" value="Cyt_P450"/>
</dbReference>
<dbReference type="SUPFAM" id="SSF48264">
    <property type="entry name" value="Cytochrome P450"/>
    <property type="match status" value="1"/>
</dbReference>
<evidence type="ECO:0000256" key="8">
    <source>
        <dbReference type="ARBA" id="ARBA00023033"/>
    </source>
</evidence>
<dbReference type="GO" id="GO:0004497">
    <property type="term" value="F:monooxygenase activity"/>
    <property type="evidence" value="ECO:0007669"/>
    <property type="project" value="UniProtKB-KW"/>
</dbReference>
<dbReference type="GO" id="GO:0016705">
    <property type="term" value="F:oxidoreductase activity, acting on paired donors, with incorporation or reduction of molecular oxygen"/>
    <property type="evidence" value="ECO:0007669"/>
    <property type="project" value="InterPro"/>
</dbReference>
<evidence type="ECO:0000313" key="13">
    <source>
        <dbReference type="Proteomes" id="UP000017559"/>
    </source>
</evidence>
<keyword evidence="13" id="KW-1185">Reference proteome</keyword>
<keyword evidence="7 9" id="KW-0408">Iron</keyword>
<dbReference type="CDD" id="cd11065">
    <property type="entry name" value="CYP64-like"/>
    <property type="match status" value="1"/>
</dbReference>
<evidence type="ECO:0000256" key="2">
    <source>
        <dbReference type="ARBA" id="ARBA00005179"/>
    </source>
</evidence>
<evidence type="ECO:0000313" key="12">
    <source>
        <dbReference type="EMBL" id="ESK91873.1"/>
    </source>
</evidence>
<dbReference type="OrthoDB" id="2789670at2759"/>
<dbReference type="InterPro" id="IPR050364">
    <property type="entry name" value="Cytochrome_P450_fung"/>
</dbReference>
<dbReference type="PROSITE" id="PS00086">
    <property type="entry name" value="CYTOCHROME_P450"/>
    <property type="match status" value="1"/>
</dbReference>
<organism evidence="12 13">
    <name type="scientific">Moniliophthora roreri (strain MCA 2997)</name>
    <name type="common">Cocoa frosty pod rot fungus</name>
    <name type="synonym">Crinipellis roreri</name>
    <dbReference type="NCBI Taxonomy" id="1381753"/>
    <lineage>
        <taxon>Eukaryota</taxon>
        <taxon>Fungi</taxon>
        <taxon>Dikarya</taxon>
        <taxon>Basidiomycota</taxon>
        <taxon>Agaricomycotina</taxon>
        <taxon>Agaricomycetes</taxon>
        <taxon>Agaricomycetidae</taxon>
        <taxon>Agaricales</taxon>
        <taxon>Marasmiineae</taxon>
        <taxon>Marasmiaceae</taxon>
        <taxon>Moniliophthora</taxon>
    </lineage>
</organism>
<dbReference type="InterPro" id="IPR036396">
    <property type="entry name" value="Cyt_P450_sf"/>
</dbReference>
<dbReference type="PANTHER" id="PTHR46300:SF7">
    <property type="entry name" value="P450, PUTATIVE (EUROFUNG)-RELATED"/>
    <property type="match status" value="1"/>
</dbReference>
<name>V2WYC7_MONRO</name>
<dbReference type="AlphaFoldDB" id="V2WYC7"/>
<dbReference type="GO" id="GO:0005506">
    <property type="term" value="F:iron ion binding"/>
    <property type="evidence" value="ECO:0007669"/>
    <property type="project" value="InterPro"/>
</dbReference>
<dbReference type="PRINTS" id="PR00463">
    <property type="entry name" value="EP450I"/>
</dbReference>
<dbReference type="PANTHER" id="PTHR46300">
    <property type="entry name" value="P450, PUTATIVE (EUROFUNG)-RELATED-RELATED"/>
    <property type="match status" value="1"/>
</dbReference>
<dbReference type="PRINTS" id="PR00385">
    <property type="entry name" value="P450"/>
</dbReference>
<feature type="binding site" description="axial binding residue" evidence="9">
    <location>
        <position position="426"/>
    </location>
    <ligand>
        <name>heme</name>
        <dbReference type="ChEBI" id="CHEBI:30413"/>
    </ligand>
    <ligandPart>
        <name>Fe</name>
        <dbReference type="ChEBI" id="CHEBI:18248"/>
    </ligandPart>
</feature>
<evidence type="ECO:0000256" key="7">
    <source>
        <dbReference type="ARBA" id="ARBA00023004"/>
    </source>
</evidence>
<accession>V2WYC7</accession>
<dbReference type="EMBL" id="AWSO01000311">
    <property type="protein sequence ID" value="ESK91873.1"/>
    <property type="molecule type" value="Genomic_DNA"/>
</dbReference>
<keyword evidence="4 9" id="KW-0349">Heme</keyword>
<gene>
    <name evidence="12" type="ORF">Moror_10485</name>
</gene>
<dbReference type="InterPro" id="IPR017972">
    <property type="entry name" value="Cyt_P450_CS"/>
</dbReference>
<keyword evidence="5 9" id="KW-0479">Metal-binding</keyword>
<evidence type="ECO:0000256" key="4">
    <source>
        <dbReference type="ARBA" id="ARBA00022617"/>
    </source>
</evidence>
<keyword evidence="6 10" id="KW-0560">Oxidoreductase</keyword>
<comment type="caution">
    <text evidence="12">The sequence shown here is derived from an EMBL/GenBank/DDBJ whole genome shotgun (WGS) entry which is preliminary data.</text>
</comment>
<dbReference type="InterPro" id="IPR002401">
    <property type="entry name" value="Cyt_P450_E_grp-I"/>
</dbReference>
<feature type="signal peptide" evidence="11">
    <location>
        <begin position="1"/>
        <end position="17"/>
    </location>
</feature>
<comment type="similarity">
    <text evidence="3 10">Belongs to the cytochrome P450 family.</text>
</comment>
<evidence type="ECO:0000256" key="11">
    <source>
        <dbReference type="SAM" id="SignalP"/>
    </source>
</evidence>
<sequence length="492" mass="55652">MIESLFWLAILLLVVISLWWDSVRRPSLPGPPSLPVIGNLHHVSTQSPWIGITALGKRYGDVTYFHGLGYNVLVLNTRKSINDLLEKRADIYSHRPRFVLGGELMGMDQSTPLMNYGPEWREHRKLAHGSLSSAAVKRYHRVQEDIAAVLCKELLNDPTNFYNHARVAAGRVVMSVTYGLSIEAGSTYVKHTEDVMEMAGRTIVPAAHLCDVLPVLKYLPSWVPFRRYAEKWKAKINNDIVGMPFEHVKEEMRKGTAVPSLATDLLASEDASEQEHHIKWVLGSMFNAGMETTYGILLTFILAMAQHPDKQQLAQAEIDQLLQEENRMPLISDMPSLPYVSALIKETLRWHPILPFSIARQTAVDDEYLGHKIAKGTIVMPNAWAVAFTPNEKYDPDEFLPERFMDKDVEVEDPFTYVFGFGRRTCPGKALAQNSLSTFIPSILYSFNISLSDEDFAHPNFLPGLVSYPEPFQCHIVPRSKEHAERVKKRAT</sequence>
<dbReference type="Pfam" id="PF00067">
    <property type="entry name" value="p450"/>
    <property type="match status" value="1"/>
</dbReference>
<dbReference type="HOGENOM" id="CLU_001570_2_3_1"/>
<evidence type="ECO:0000256" key="5">
    <source>
        <dbReference type="ARBA" id="ARBA00022723"/>
    </source>
</evidence>
<reference evidence="12 13" key="1">
    <citation type="journal article" date="2014" name="BMC Genomics">
        <title>Genome and secretome analysis of the hemibiotrophic fungal pathogen, Moniliophthora roreri, which causes frosty pod rot disease of cacao: mechanisms of the biotrophic and necrotrophic phases.</title>
        <authorList>
            <person name="Meinhardt L.W."/>
            <person name="Costa G.G.L."/>
            <person name="Thomazella D.P.T."/>
            <person name="Teixeira P.J.P.L."/>
            <person name="Carazzolle M.F."/>
            <person name="Schuster S.C."/>
            <person name="Carlson J.E."/>
            <person name="Guiltinan M.J."/>
            <person name="Mieczkowski P."/>
            <person name="Farmer A."/>
            <person name="Ramaraj T."/>
            <person name="Crozier J."/>
            <person name="Davis R.E."/>
            <person name="Shao J."/>
            <person name="Melnick R.L."/>
            <person name="Pereira G.A.G."/>
            <person name="Bailey B.A."/>
        </authorList>
    </citation>
    <scope>NUCLEOTIDE SEQUENCE [LARGE SCALE GENOMIC DNA]</scope>
    <source>
        <strain evidence="12 13">MCA 2997</strain>
    </source>
</reference>
<keyword evidence="11" id="KW-0732">Signal</keyword>
<protein>
    <submittedName>
        <fullName evidence="12">Cytochrome p450</fullName>
    </submittedName>
</protein>